<comment type="similarity">
    <text evidence="2">Belongs to the bacterial sugar transferase family.</text>
</comment>
<feature type="transmembrane region" description="Helical" evidence="8">
    <location>
        <begin position="99"/>
        <end position="120"/>
    </location>
</feature>
<dbReference type="PANTHER" id="PTHR30576">
    <property type="entry name" value="COLANIC BIOSYNTHESIS UDP-GLUCOSE LIPID CARRIER TRANSFERASE"/>
    <property type="match status" value="1"/>
</dbReference>
<gene>
    <name evidence="10" type="ORF">J5Y09_20950</name>
</gene>
<evidence type="ECO:0000256" key="6">
    <source>
        <dbReference type="ARBA" id="ARBA00023136"/>
    </source>
</evidence>
<protein>
    <submittedName>
        <fullName evidence="10">Exopolysaccharide biosynthesis polyprenyl glycosylphosphotransferase</fullName>
    </submittedName>
</protein>
<evidence type="ECO:0000256" key="4">
    <source>
        <dbReference type="ARBA" id="ARBA00022692"/>
    </source>
</evidence>
<dbReference type="RefSeq" id="WP_209353810.1">
    <property type="nucleotide sequence ID" value="NZ_JAGIYZ010000028.1"/>
</dbReference>
<comment type="subcellular location">
    <subcellularLocation>
        <location evidence="1">Membrane</location>
        <topology evidence="1">Multi-pass membrane protein</topology>
    </subcellularLocation>
</comment>
<dbReference type="PANTHER" id="PTHR30576:SF0">
    <property type="entry name" value="UNDECAPRENYL-PHOSPHATE N-ACETYLGALACTOSAMINYL 1-PHOSPHATE TRANSFERASE-RELATED"/>
    <property type="match status" value="1"/>
</dbReference>
<dbReference type="InterPro" id="IPR017475">
    <property type="entry name" value="EPS_sugar_tfrase"/>
</dbReference>
<dbReference type="Pfam" id="PF02397">
    <property type="entry name" value="Bac_transf"/>
    <property type="match status" value="1"/>
</dbReference>
<keyword evidence="11" id="KW-1185">Reference proteome</keyword>
<name>A0ABS4AYT1_9PROT</name>
<evidence type="ECO:0000259" key="9">
    <source>
        <dbReference type="Pfam" id="PF02397"/>
    </source>
</evidence>
<dbReference type="EMBL" id="JAGIYZ010000028">
    <property type="protein sequence ID" value="MBP0466409.1"/>
    <property type="molecule type" value="Genomic_DNA"/>
</dbReference>
<keyword evidence="5 8" id="KW-1133">Transmembrane helix</keyword>
<feature type="transmembrane region" description="Helical" evidence="8">
    <location>
        <begin position="132"/>
        <end position="155"/>
    </location>
</feature>
<evidence type="ECO:0000313" key="11">
    <source>
        <dbReference type="Proteomes" id="UP000680815"/>
    </source>
</evidence>
<accession>A0ABS4AYT1</accession>
<evidence type="ECO:0000256" key="1">
    <source>
        <dbReference type="ARBA" id="ARBA00004141"/>
    </source>
</evidence>
<keyword evidence="4 8" id="KW-0812">Transmembrane</keyword>
<evidence type="ECO:0000256" key="7">
    <source>
        <dbReference type="ARBA" id="ARBA00023169"/>
    </source>
</evidence>
<evidence type="ECO:0000256" key="5">
    <source>
        <dbReference type="ARBA" id="ARBA00022989"/>
    </source>
</evidence>
<feature type="transmembrane region" description="Helical" evidence="8">
    <location>
        <begin position="295"/>
        <end position="316"/>
    </location>
</feature>
<organism evidence="10 11">
    <name type="scientific">Roseomonas nitratireducens</name>
    <dbReference type="NCBI Taxonomy" id="2820810"/>
    <lineage>
        <taxon>Bacteria</taxon>
        <taxon>Pseudomonadati</taxon>
        <taxon>Pseudomonadota</taxon>
        <taxon>Alphaproteobacteria</taxon>
        <taxon>Acetobacterales</taxon>
        <taxon>Roseomonadaceae</taxon>
        <taxon>Roseomonas</taxon>
    </lineage>
</organism>
<dbReference type="SUPFAM" id="SSF51735">
    <property type="entry name" value="NAD(P)-binding Rossmann-fold domains"/>
    <property type="match status" value="1"/>
</dbReference>
<dbReference type="Proteomes" id="UP000680815">
    <property type="component" value="Unassembled WGS sequence"/>
</dbReference>
<dbReference type="Pfam" id="PF13727">
    <property type="entry name" value="CoA_binding_3"/>
    <property type="match status" value="1"/>
</dbReference>
<evidence type="ECO:0000313" key="10">
    <source>
        <dbReference type="EMBL" id="MBP0466409.1"/>
    </source>
</evidence>
<evidence type="ECO:0000256" key="3">
    <source>
        <dbReference type="ARBA" id="ARBA00022679"/>
    </source>
</evidence>
<reference evidence="10 11" key="1">
    <citation type="submission" date="2021-03" db="EMBL/GenBank/DDBJ databases">
        <authorList>
            <person name="So Y."/>
        </authorList>
    </citation>
    <scope>NUCLEOTIDE SEQUENCE [LARGE SCALE GENOMIC DNA]</scope>
    <source>
        <strain evidence="10 11">PWR1</strain>
    </source>
</reference>
<dbReference type="InterPro" id="IPR036291">
    <property type="entry name" value="NAD(P)-bd_dom_sf"/>
</dbReference>
<comment type="caution">
    <text evidence="10">The sequence shown here is derived from an EMBL/GenBank/DDBJ whole genome shotgun (WGS) entry which is preliminary data.</text>
</comment>
<proteinExistence type="inferred from homology"/>
<sequence>MTRASTLAEGEVRRRRGRPTLARPARGRLALVAGLLPCADAAVLALAGALATAAADDAGAQDHARHLAATVVGIAAYVAAGTIAGQYRSEGLDRRAGVLRHVAGAFALALLVTLAVAFLWDGGIALSRGWLLGWAGLGMAGLALARTALALRLAAWRATGRLAERVAVVGTGPQAERLAAALSAPDRAGEVLLVGRFGAHRGADLDGDIDDLLRAAPDLALDAVFVALPWSMPDQVAEACLRLRDLPVDVRLAPDLAAWELPAGAARIVAGRPAVEVWGRPLRDWRGIAKRAEDLLIGSALVVLFAPVMLAAAIAVRLDSPGPVLLRQRRFGFANEPILVLKFRTMHQALGDPTGARATVPGDPRVTRVGRFLRRTSLDELPQLFNVLAGGMSLVGPRAHPVEMRVEGRPYGEAVRHYAARHRMKPGITGLAQVNGCRGLVDTLEKAQRRLDYDLLYVETWSLSLDLRILAATVTRGFTSDAAF</sequence>
<feature type="transmembrane region" description="Helical" evidence="8">
    <location>
        <begin position="67"/>
        <end position="87"/>
    </location>
</feature>
<dbReference type="InterPro" id="IPR003362">
    <property type="entry name" value="Bact_transf"/>
</dbReference>
<feature type="domain" description="Bacterial sugar transferase" evidence="9">
    <location>
        <begin position="290"/>
        <end position="476"/>
    </location>
</feature>
<keyword evidence="7" id="KW-0270">Exopolysaccharide synthesis</keyword>
<evidence type="ECO:0000256" key="8">
    <source>
        <dbReference type="SAM" id="Phobius"/>
    </source>
</evidence>
<keyword evidence="6 8" id="KW-0472">Membrane</keyword>
<dbReference type="NCBIfam" id="TIGR03025">
    <property type="entry name" value="EPS_sugtrans"/>
    <property type="match status" value="1"/>
</dbReference>
<evidence type="ECO:0000256" key="2">
    <source>
        <dbReference type="ARBA" id="ARBA00006464"/>
    </source>
</evidence>
<keyword evidence="3" id="KW-0808">Transferase</keyword>